<dbReference type="PANTHER" id="PTHR31286">
    <property type="entry name" value="GLYCINE-RICH CELL WALL STRUCTURAL PROTEIN 1.8-LIKE"/>
    <property type="match status" value="1"/>
</dbReference>
<protein>
    <recommendedName>
        <fullName evidence="1">Zinc knuckle CX2CX4HX4C domain-containing protein</fullName>
    </recommendedName>
</protein>
<sequence length="306" mass="34563">MVENELVGLSLDDEEEEILRVQRDPIAATEVYEFCLVGCFLTASIVHFSVMRSTVVHDVPLRFFNDAMARQLGDFLGKFLKYDGSSFGKGMRSYLHIRVQLDVSHPLKRKKKVMFSSGSYSYVTFKYERLTLFCFFYGKLGHNDLFYQAKMAMEFEVAEFGWDMSLKAQCRGSLTMNSLWLCDECKGMNEGNMFGSNNPNWYIGGGGGRGESGSRIDPMLGVNFEGDFNLPLSLERDSSKFQGQVDIEHDFEDCGIEVGDGEKRPRREVVSPNSSKKLGTLLGREMRVRTSSSFIGGYQMASQPVQ</sequence>
<accession>A0ABR0Q9Q3</accession>
<comment type="caution">
    <text evidence="2">The sequence shown here is derived from an EMBL/GenBank/DDBJ whole genome shotgun (WGS) entry which is preliminary data.</text>
</comment>
<proteinExistence type="predicted"/>
<dbReference type="Pfam" id="PF14392">
    <property type="entry name" value="zf-CCHC_4"/>
    <property type="match status" value="1"/>
</dbReference>
<dbReference type="EMBL" id="JARKNE010000004">
    <property type="protein sequence ID" value="KAK5836007.1"/>
    <property type="molecule type" value="Genomic_DNA"/>
</dbReference>
<gene>
    <name evidence="2" type="ORF">PVK06_011743</name>
</gene>
<evidence type="ECO:0000259" key="1">
    <source>
        <dbReference type="Pfam" id="PF14392"/>
    </source>
</evidence>
<organism evidence="2 3">
    <name type="scientific">Gossypium arboreum</name>
    <name type="common">Tree cotton</name>
    <name type="synonym">Gossypium nanking</name>
    <dbReference type="NCBI Taxonomy" id="29729"/>
    <lineage>
        <taxon>Eukaryota</taxon>
        <taxon>Viridiplantae</taxon>
        <taxon>Streptophyta</taxon>
        <taxon>Embryophyta</taxon>
        <taxon>Tracheophyta</taxon>
        <taxon>Spermatophyta</taxon>
        <taxon>Magnoliopsida</taxon>
        <taxon>eudicotyledons</taxon>
        <taxon>Gunneridae</taxon>
        <taxon>Pentapetalae</taxon>
        <taxon>rosids</taxon>
        <taxon>malvids</taxon>
        <taxon>Malvales</taxon>
        <taxon>Malvaceae</taxon>
        <taxon>Malvoideae</taxon>
        <taxon>Gossypium</taxon>
    </lineage>
</organism>
<evidence type="ECO:0000313" key="3">
    <source>
        <dbReference type="Proteomes" id="UP001358586"/>
    </source>
</evidence>
<name>A0ABR0Q9Q3_GOSAR</name>
<keyword evidence="3" id="KW-1185">Reference proteome</keyword>
<dbReference type="PANTHER" id="PTHR31286:SF153">
    <property type="entry name" value="DUF4283 DOMAIN PROTEIN"/>
    <property type="match status" value="1"/>
</dbReference>
<feature type="domain" description="Zinc knuckle CX2CX4HX4C" evidence="1">
    <location>
        <begin position="101"/>
        <end position="146"/>
    </location>
</feature>
<evidence type="ECO:0000313" key="2">
    <source>
        <dbReference type="EMBL" id="KAK5836007.1"/>
    </source>
</evidence>
<dbReference type="InterPro" id="IPR040256">
    <property type="entry name" value="At4g02000-like"/>
</dbReference>
<dbReference type="InterPro" id="IPR025836">
    <property type="entry name" value="Zn_knuckle_CX2CX4HX4C"/>
</dbReference>
<reference evidence="2 3" key="1">
    <citation type="submission" date="2023-03" db="EMBL/GenBank/DDBJ databases">
        <title>WGS of Gossypium arboreum.</title>
        <authorList>
            <person name="Yu D."/>
        </authorList>
    </citation>
    <scope>NUCLEOTIDE SEQUENCE [LARGE SCALE GENOMIC DNA]</scope>
    <source>
        <tissue evidence="2">Leaf</tissue>
    </source>
</reference>
<dbReference type="Proteomes" id="UP001358586">
    <property type="component" value="Chromosome 4"/>
</dbReference>